<dbReference type="EC" id="2.1.1.72" evidence="2"/>
<dbReference type="Gene3D" id="3.40.50.150">
    <property type="entry name" value="Vaccinia Virus protein VP39"/>
    <property type="match status" value="1"/>
</dbReference>
<keyword evidence="4 8" id="KW-0808">Transferase</keyword>
<keyword evidence="3 8" id="KW-0489">Methyltransferase</keyword>
<dbReference type="InterPro" id="IPR029063">
    <property type="entry name" value="SAM-dependent_MTases_sf"/>
</dbReference>
<dbReference type="GO" id="GO:1904047">
    <property type="term" value="F:S-adenosyl-L-methionine binding"/>
    <property type="evidence" value="ECO:0007669"/>
    <property type="project" value="TreeGrafter"/>
</dbReference>
<reference evidence="8" key="1">
    <citation type="journal article" date="2003" name="Biochemistry (Mosc.)">
        <title>Cloning and sequencing of the gene of site-specific nickase N.BspD6I.</title>
        <authorList>
            <person name="Perevyazova T.A."/>
            <person name="Rogulin E.A."/>
            <person name="Zheleznaya L.A."/>
            <person name="Matvienko N.I."/>
        </authorList>
    </citation>
    <scope>NUCLEOTIDE SEQUENCE</scope>
    <source>
        <strain evidence="8">D6</strain>
    </source>
</reference>
<feature type="coiled-coil region" evidence="7">
    <location>
        <begin position="61"/>
        <end position="95"/>
    </location>
</feature>
<reference evidence="8" key="3">
    <citation type="submission" date="2007-01" db="EMBL/GenBank/DDBJ databases">
        <authorList>
            <person name="Rogulin E."/>
            <person name="Perevyazova T."/>
            <person name="Zheleznaya L."/>
            <person name="Matvienko N."/>
        </authorList>
    </citation>
    <scope>NUCLEOTIDE SEQUENCE</scope>
    <source>
        <strain evidence="8">D6</strain>
    </source>
</reference>
<evidence type="ECO:0000256" key="7">
    <source>
        <dbReference type="SAM" id="Coils"/>
    </source>
</evidence>
<evidence type="ECO:0000256" key="2">
    <source>
        <dbReference type="ARBA" id="ARBA00011900"/>
    </source>
</evidence>
<dbReference type="PANTHER" id="PTHR30481:SF3">
    <property type="entry name" value="DNA ADENINE METHYLASE"/>
    <property type="match status" value="1"/>
</dbReference>
<dbReference type="InterPro" id="IPR012327">
    <property type="entry name" value="MeTrfase_D12"/>
</dbReference>
<reference evidence="8" key="2">
    <citation type="journal article" date="2006" name="Biochemistry (Mosc.)">
        <title>Nickase and a protein encoded by an open reading frame downstream from the nickase BspD6I gene form a restriction endonuclease complex.</title>
        <authorList>
            <person name="Yunusova A.K."/>
            <person name="Rogulin E.A."/>
            <person name="Artyukh R.I."/>
            <person name="Zheleznaya L.A."/>
            <person name="Matvienko N.I."/>
        </authorList>
    </citation>
    <scope>NUCLEOTIDE SEQUENCE</scope>
    <source>
        <strain evidence="8">D6</strain>
    </source>
</reference>
<dbReference type="Pfam" id="PF02086">
    <property type="entry name" value="MethyltransfD12"/>
    <property type="match status" value="1"/>
</dbReference>
<keyword evidence="7" id="KW-0175">Coiled coil</keyword>
<dbReference type="NCBIfam" id="TIGR00571">
    <property type="entry name" value="dam"/>
    <property type="match status" value="1"/>
</dbReference>
<accession>A3FEV9</accession>
<dbReference type="GO" id="GO:0006298">
    <property type="term" value="P:mismatch repair"/>
    <property type="evidence" value="ECO:0007669"/>
    <property type="project" value="TreeGrafter"/>
</dbReference>
<dbReference type="REBASE" id="14734">
    <property type="entry name" value="M.BspD6I"/>
</dbReference>
<comment type="similarity">
    <text evidence="1">Belongs to the N(4)/N(6)-methyltransferase family.</text>
</comment>
<dbReference type="PANTHER" id="PTHR30481">
    <property type="entry name" value="DNA ADENINE METHYLASE"/>
    <property type="match status" value="1"/>
</dbReference>
<dbReference type="PRINTS" id="PR00505">
    <property type="entry name" value="D12N6MTFRASE"/>
</dbReference>
<evidence type="ECO:0000256" key="4">
    <source>
        <dbReference type="ARBA" id="ARBA00022679"/>
    </source>
</evidence>
<dbReference type="EMBL" id="EF371514">
    <property type="protein sequence ID" value="ABN42184.1"/>
    <property type="molecule type" value="Genomic_DNA"/>
</dbReference>
<comment type="catalytic activity">
    <reaction evidence="6">
        <text>a 2'-deoxyadenosine in DNA + S-adenosyl-L-methionine = an N(6)-methyl-2'-deoxyadenosine in DNA + S-adenosyl-L-homocysteine + H(+)</text>
        <dbReference type="Rhea" id="RHEA:15197"/>
        <dbReference type="Rhea" id="RHEA-COMP:12418"/>
        <dbReference type="Rhea" id="RHEA-COMP:12419"/>
        <dbReference type="ChEBI" id="CHEBI:15378"/>
        <dbReference type="ChEBI" id="CHEBI:57856"/>
        <dbReference type="ChEBI" id="CHEBI:59789"/>
        <dbReference type="ChEBI" id="CHEBI:90615"/>
        <dbReference type="ChEBI" id="CHEBI:90616"/>
        <dbReference type="EC" id="2.1.1.72"/>
    </reaction>
</comment>
<evidence type="ECO:0000256" key="5">
    <source>
        <dbReference type="ARBA" id="ARBA00022691"/>
    </source>
</evidence>
<proteinExistence type="inferred from homology"/>
<dbReference type="InterPro" id="IPR023095">
    <property type="entry name" value="Ade_MeTrfase_dom_2"/>
</dbReference>
<evidence type="ECO:0000256" key="3">
    <source>
        <dbReference type="ARBA" id="ARBA00022603"/>
    </source>
</evidence>
<dbReference type="PIRSF" id="PIRSF000398">
    <property type="entry name" value="M_m6A_EcoRV"/>
    <property type="match status" value="1"/>
</dbReference>
<protein>
    <recommendedName>
        <fullName evidence="2">site-specific DNA-methyltransferase (adenine-specific)</fullName>
        <ecNumber evidence="2">2.1.1.72</ecNumber>
    </recommendedName>
</protein>
<dbReference type="GO" id="GO:0009307">
    <property type="term" value="P:DNA restriction-modification system"/>
    <property type="evidence" value="ECO:0007669"/>
    <property type="project" value="InterPro"/>
</dbReference>
<name>A3FEV9_9BACI</name>
<sequence>MKPILKYRGGKKAEIPFFIDHIPNDIETYFEPFVGGGAVFFHLEHEKSVINDINSKLYKFYLQLKHNFDEVTKQLNELQEIYEKNQKEYEEKKALAPAGVRVENKNEELYYELRNEFNYPSGKWLDAVIYYFINKTAYSGMIRYNSKGEYNVPFGRYKNFNTKIITKQHHNLLQKTEIYNKDFSEIFKMAKPNDFMFLDPPYDCIFSDYGNMEFTGDFDEREHRRLAEEFKNLKCRALMIISKTELTTELYKDYIVDEYHKSYSVNIRNRFKNEAKHYIIKNYDYVRKNKEEKYEQLELIH</sequence>
<dbReference type="GO" id="GO:0032259">
    <property type="term" value="P:methylation"/>
    <property type="evidence" value="ECO:0007669"/>
    <property type="project" value="UniProtKB-KW"/>
</dbReference>
<dbReference type="InterPro" id="IPR012263">
    <property type="entry name" value="M_m6A_EcoRV"/>
</dbReference>
<dbReference type="Gene3D" id="1.10.1020.10">
    <property type="entry name" value="Adenine-specific Methyltransferase, Domain 2"/>
    <property type="match status" value="1"/>
</dbReference>
<dbReference type="GO" id="GO:0009007">
    <property type="term" value="F:site-specific DNA-methyltransferase (adenine-specific) activity"/>
    <property type="evidence" value="ECO:0007669"/>
    <property type="project" value="UniProtKB-EC"/>
</dbReference>
<dbReference type="GO" id="GO:0043565">
    <property type="term" value="F:sequence-specific DNA binding"/>
    <property type="evidence" value="ECO:0007669"/>
    <property type="project" value="TreeGrafter"/>
</dbReference>
<dbReference type="SUPFAM" id="SSF53335">
    <property type="entry name" value="S-adenosyl-L-methionine-dependent methyltransferases"/>
    <property type="match status" value="1"/>
</dbReference>
<dbReference type="AlphaFoldDB" id="A3FEV9"/>
<evidence type="ECO:0000256" key="1">
    <source>
        <dbReference type="ARBA" id="ARBA00006594"/>
    </source>
</evidence>
<evidence type="ECO:0000256" key="6">
    <source>
        <dbReference type="ARBA" id="ARBA00047942"/>
    </source>
</evidence>
<evidence type="ECO:0000313" key="8">
    <source>
        <dbReference type="EMBL" id="ABN42184.1"/>
    </source>
</evidence>
<keyword evidence="5" id="KW-0949">S-adenosyl-L-methionine</keyword>
<gene>
    <name evidence="8" type="primary">bspD6IM1</name>
</gene>
<organism evidence="8">
    <name type="scientific">Bacillus sp. D6</name>
    <dbReference type="NCBI Taxonomy" id="127889"/>
    <lineage>
        <taxon>Bacteria</taxon>
        <taxon>Bacillati</taxon>
        <taxon>Bacillota</taxon>
        <taxon>Bacilli</taxon>
        <taxon>Bacillales</taxon>
        <taxon>Bacillaceae</taxon>
        <taxon>Bacillus</taxon>
    </lineage>
</organism>